<evidence type="ECO:0000313" key="4">
    <source>
        <dbReference type="EMBL" id="MFC3762825.1"/>
    </source>
</evidence>
<keyword evidence="1" id="KW-0378">Hydrolase</keyword>
<evidence type="ECO:0000313" key="5">
    <source>
        <dbReference type="Proteomes" id="UP001595699"/>
    </source>
</evidence>
<dbReference type="EMBL" id="JBHRZH010000016">
    <property type="protein sequence ID" value="MFC3762825.1"/>
    <property type="molecule type" value="Genomic_DNA"/>
</dbReference>
<feature type="compositionally biased region" description="Low complexity" evidence="2">
    <location>
        <begin position="92"/>
        <end position="107"/>
    </location>
</feature>
<name>A0ABV7YGM2_9ACTN</name>
<dbReference type="SUPFAM" id="SSF54001">
    <property type="entry name" value="Cysteine proteinases"/>
    <property type="match status" value="1"/>
</dbReference>
<dbReference type="RefSeq" id="WP_205113651.1">
    <property type="nucleotide sequence ID" value="NZ_JAFBCM010000001.1"/>
</dbReference>
<feature type="region of interest" description="Disordered" evidence="2">
    <location>
        <begin position="266"/>
        <end position="312"/>
    </location>
</feature>
<feature type="region of interest" description="Disordered" evidence="2">
    <location>
        <begin position="1"/>
        <end position="122"/>
    </location>
</feature>
<keyword evidence="5" id="KW-1185">Reference proteome</keyword>
<feature type="compositionally biased region" description="Basic and acidic residues" evidence="2">
    <location>
        <begin position="267"/>
        <end position="287"/>
    </location>
</feature>
<feature type="active site" evidence="1">
    <location>
        <position position="166"/>
    </location>
</feature>
<keyword evidence="1" id="KW-0645">Protease</keyword>
<feature type="active site" evidence="1">
    <location>
        <position position="377"/>
    </location>
</feature>
<feature type="domain" description="Calpain catalytic" evidence="3">
    <location>
        <begin position="153"/>
        <end position="397"/>
    </location>
</feature>
<feature type="active site" evidence="1">
    <location>
        <position position="393"/>
    </location>
</feature>
<accession>A0ABV7YGM2</accession>
<proteinExistence type="predicted"/>
<evidence type="ECO:0000256" key="2">
    <source>
        <dbReference type="SAM" id="MobiDB-lite"/>
    </source>
</evidence>
<gene>
    <name evidence="4" type="ORF">ACFOUW_18435</name>
</gene>
<sequence>MSELRGQVDKSETPAEGEPARSESAEFGRLEALAELRSGDRKAYDPSEQVGPGRVERPQPEVVQPIRPELAALSGRVADQAARRFGGKDDVAGNPAGGAPDAGAPGKDGPREVREVREPPLTQRYFQALPEATYERYLVRDQDKPIPAFDGEPTRKDVAQGRIGDCGVLATFGAVAGHRPGDIERAIKQVGEGEYEVTVHEIKPASHLDPVARPTGNTRTIRLSDELPVREDHPARDLVGAKAEVVAWPALLEKAIAAQDQTWDASQKARWDHTWRTDRKGDIDAQRAKQNIDPTPDDGPTGYDRLQAGSTPRDRADLLATLTGQEAEVRKLPSDNHTLLTELRTKLEEGKPILVNTRSPLEHEPAPFSPSVFAFRHVYEVTSVDGDKIRLRNPWGEGHDPPAMEARTFLELVQRYNPDGTRNGSYTTLR</sequence>
<dbReference type="InterPro" id="IPR038765">
    <property type="entry name" value="Papain-like_cys_pep_sf"/>
</dbReference>
<dbReference type="InterPro" id="IPR001300">
    <property type="entry name" value="Peptidase_C2_calpain_cat"/>
</dbReference>
<evidence type="ECO:0000256" key="1">
    <source>
        <dbReference type="PROSITE-ProRule" id="PRU00239"/>
    </source>
</evidence>
<keyword evidence="1" id="KW-0788">Thiol protease</keyword>
<protein>
    <recommendedName>
        <fullName evidence="3">Calpain catalytic domain-containing protein</fullName>
    </recommendedName>
</protein>
<feature type="compositionally biased region" description="Basic and acidic residues" evidence="2">
    <location>
        <begin position="108"/>
        <end position="118"/>
    </location>
</feature>
<organism evidence="4 5">
    <name type="scientific">Tenggerimyces flavus</name>
    <dbReference type="NCBI Taxonomy" id="1708749"/>
    <lineage>
        <taxon>Bacteria</taxon>
        <taxon>Bacillati</taxon>
        <taxon>Actinomycetota</taxon>
        <taxon>Actinomycetes</taxon>
        <taxon>Propionibacteriales</taxon>
        <taxon>Nocardioidaceae</taxon>
        <taxon>Tenggerimyces</taxon>
    </lineage>
</organism>
<dbReference type="PROSITE" id="PS50203">
    <property type="entry name" value="CALPAIN_CAT"/>
    <property type="match status" value="1"/>
</dbReference>
<feature type="compositionally biased region" description="Basic and acidic residues" evidence="2">
    <location>
        <begin position="1"/>
        <end position="45"/>
    </location>
</feature>
<dbReference type="Proteomes" id="UP001595699">
    <property type="component" value="Unassembled WGS sequence"/>
</dbReference>
<evidence type="ECO:0000259" key="3">
    <source>
        <dbReference type="PROSITE" id="PS50203"/>
    </source>
</evidence>
<reference evidence="5" key="1">
    <citation type="journal article" date="2019" name="Int. J. Syst. Evol. Microbiol.">
        <title>The Global Catalogue of Microorganisms (GCM) 10K type strain sequencing project: providing services to taxonomists for standard genome sequencing and annotation.</title>
        <authorList>
            <consortium name="The Broad Institute Genomics Platform"/>
            <consortium name="The Broad Institute Genome Sequencing Center for Infectious Disease"/>
            <person name="Wu L."/>
            <person name="Ma J."/>
        </authorList>
    </citation>
    <scope>NUCLEOTIDE SEQUENCE [LARGE SCALE GENOMIC DNA]</scope>
    <source>
        <strain evidence="5">CGMCC 4.7241</strain>
    </source>
</reference>
<comment type="caution">
    <text evidence="4">The sequence shown here is derived from an EMBL/GenBank/DDBJ whole genome shotgun (WGS) entry which is preliminary data.</text>
</comment>